<dbReference type="EMBL" id="JAKLWS010000012">
    <property type="protein sequence ID" value="MCG2589059.1"/>
    <property type="molecule type" value="Genomic_DNA"/>
</dbReference>
<evidence type="ECO:0000313" key="6">
    <source>
        <dbReference type="Proteomes" id="UP001165366"/>
    </source>
</evidence>
<dbReference type="PROSITE" id="PS00061">
    <property type="entry name" value="ADH_SHORT"/>
    <property type="match status" value="1"/>
</dbReference>
<name>A0ABS9KDX2_9BACT</name>
<accession>A0ABS9KDX2</accession>
<dbReference type="InterPro" id="IPR002347">
    <property type="entry name" value="SDR_fam"/>
</dbReference>
<evidence type="ECO:0000256" key="2">
    <source>
        <dbReference type="ARBA" id="ARBA00023002"/>
    </source>
</evidence>
<protein>
    <submittedName>
        <fullName evidence="5">SDR family oxidoreductase</fullName>
    </submittedName>
</protein>
<reference evidence="5" key="1">
    <citation type="submission" date="2022-01" db="EMBL/GenBank/DDBJ databases">
        <authorList>
            <person name="Wang Y."/>
        </authorList>
    </citation>
    <scope>NUCLEOTIDE SEQUENCE</scope>
    <source>
        <strain evidence="5">WB101</strain>
    </source>
</reference>
<proteinExistence type="inferred from homology"/>
<dbReference type="PRINTS" id="PR00080">
    <property type="entry name" value="SDRFAMILY"/>
</dbReference>
<keyword evidence="2" id="KW-0560">Oxidoreductase</keyword>
<dbReference type="Proteomes" id="UP001165366">
    <property type="component" value="Unassembled WGS sequence"/>
</dbReference>
<dbReference type="SUPFAM" id="SSF51735">
    <property type="entry name" value="NAD(P)-binding Rossmann-fold domains"/>
    <property type="match status" value="1"/>
</dbReference>
<dbReference type="InterPro" id="IPR057326">
    <property type="entry name" value="KR_dom"/>
</dbReference>
<dbReference type="SMART" id="SM00822">
    <property type="entry name" value="PKS_KR"/>
    <property type="match status" value="1"/>
</dbReference>
<dbReference type="PANTHER" id="PTHR44196">
    <property type="entry name" value="DEHYDROGENASE/REDUCTASE SDR FAMILY MEMBER 7B"/>
    <property type="match status" value="1"/>
</dbReference>
<evidence type="ECO:0000313" key="5">
    <source>
        <dbReference type="EMBL" id="MCG2589059.1"/>
    </source>
</evidence>
<dbReference type="Pfam" id="PF00106">
    <property type="entry name" value="adh_short"/>
    <property type="match status" value="1"/>
</dbReference>
<dbReference type="InterPro" id="IPR020904">
    <property type="entry name" value="Sc_DH/Rdtase_CS"/>
</dbReference>
<organism evidence="5 6">
    <name type="scientific">Rhodohalobacter sulfatireducens</name>
    <dbReference type="NCBI Taxonomy" id="2911366"/>
    <lineage>
        <taxon>Bacteria</taxon>
        <taxon>Pseudomonadati</taxon>
        <taxon>Balneolota</taxon>
        <taxon>Balneolia</taxon>
        <taxon>Balneolales</taxon>
        <taxon>Balneolaceae</taxon>
        <taxon>Rhodohalobacter</taxon>
    </lineage>
</organism>
<evidence type="ECO:0000256" key="3">
    <source>
        <dbReference type="RuleBase" id="RU000363"/>
    </source>
</evidence>
<dbReference type="PRINTS" id="PR00081">
    <property type="entry name" value="GDHRDH"/>
</dbReference>
<sequence length="239" mass="26207">MSYKESSVLITGASQGIGRSIAITFAASTRRPILLLARNEKNLEQTKLLCEEAGANQVELLVCDATDMEEVLNLKIPANFPDPGIIINNAGSYLYKTLADTTDEEFRQEIDVNLFTAVHIIKRFLPDLRKADRALVINICSVGALRGLKDSGAYSASKHALLGYTRSLREELMQTDIGVTAINLGQTHSTSWDQSDMSPERLINPTDVASILVTISELSPRSVVEEILIQPQHGRVPAM</sequence>
<gene>
    <name evidence="5" type="ORF">L6773_10800</name>
</gene>
<evidence type="ECO:0000259" key="4">
    <source>
        <dbReference type="SMART" id="SM00822"/>
    </source>
</evidence>
<dbReference type="CDD" id="cd05233">
    <property type="entry name" value="SDR_c"/>
    <property type="match status" value="1"/>
</dbReference>
<comment type="caution">
    <text evidence="5">The sequence shown here is derived from an EMBL/GenBank/DDBJ whole genome shotgun (WGS) entry which is preliminary data.</text>
</comment>
<dbReference type="RefSeq" id="WP_237854314.1">
    <property type="nucleotide sequence ID" value="NZ_JAKLWS010000012.1"/>
</dbReference>
<feature type="domain" description="Ketoreductase" evidence="4">
    <location>
        <begin position="6"/>
        <end position="187"/>
    </location>
</feature>
<dbReference type="Gene3D" id="3.40.50.720">
    <property type="entry name" value="NAD(P)-binding Rossmann-like Domain"/>
    <property type="match status" value="1"/>
</dbReference>
<keyword evidence="6" id="KW-1185">Reference proteome</keyword>
<evidence type="ECO:0000256" key="1">
    <source>
        <dbReference type="ARBA" id="ARBA00006484"/>
    </source>
</evidence>
<comment type="similarity">
    <text evidence="1 3">Belongs to the short-chain dehydrogenases/reductases (SDR) family.</text>
</comment>
<reference evidence="5" key="2">
    <citation type="submission" date="2024-05" db="EMBL/GenBank/DDBJ databases">
        <title>Rhodohalobacter halophilus gen. nov., sp. nov., a moderately halophilic member of the family Balneolaceae.</title>
        <authorList>
            <person name="Xia J."/>
        </authorList>
    </citation>
    <scope>NUCLEOTIDE SEQUENCE</scope>
    <source>
        <strain evidence="5">WB101</strain>
    </source>
</reference>
<dbReference type="PANTHER" id="PTHR44196:SF1">
    <property type="entry name" value="DEHYDROGENASE_REDUCTASE SDR FAMILY MEMBER 7B"/>
    <property type="match status" value="1"/>
</dbReference>
<dbReference type="InterPro" id="IPR036291">
    <property type="entry name" value="NAD(P)-bd_dom_sf"/>
</dbReference>